<feature type="transmembrane region" description="Helical" evidence="1">
    <location>
        <begin position="260"/>
        <end position="283"/>
    </location>
</feature>
<feature type="transmembrane region" description="Helical" evidence="1">
    <location>
        <begin position="518"/>
        <end position="537"/>
    </location>
</feature>
<keyword evidence="1" id="KW-0812">Transmembrane</keyword>
<evidence type="ECO:0000256" key="1">
    <source>
        <dbReference type="SAM" id="Phobius"/>
    </source>
</evidence>
<feature type="transmembrane region" description="Helical" evidence="1">
    <location>
        <begin position="164"/>
        <end position="190"/>
    </location>
</feature>
<dbReference type="EMBL" id="VDGI01000003">
    <property type="protein sequence ID" value="TQR21011.1"/>
    <property type="molecule type" value="Genomic_DNA"/>
</dbReference>
<dbReference type="OrthoDB" id="2659138at2"/>
<keyword evidence="3" id="KW-1185">Reference proteome</keyword>
<dbReference type="Proteomes" id="UP000316626">
    <property type="component" value="Unassembled WGS sequence"/>
</dbReference>
<name>A0A544TU87_9BACI</name>
<feature type="transmembrane region" description="Helical" evidence="1">
    <location>
        <begin position="454"/>
        <end position="472"/>
    </location>
</feature>
<sequence length="547" mass="63595">MDDFKSLQVLDRFKWIFQKFHIDYEIMRKILQLKLTMDGRRMPTVFNGSKVKKEGNQFIKSLWMYGFLGLLTLTPFLFLGDQFIFFTSIMMSILMFILMTLMVSDFSAVLLDVRDKNILHSKPISTITINAAKIVHILIYMFLLTGSFVAIPLVVSIFKHGIGFALIFAIEIIFIGCLVVVLTAFVYLFILRFFSGEKLKDIINYVQIFLSIAVIVGYQLVARSFEIVNLNISYTFDWWHLLLPPIWFGAPFELLLNKDFSFHIILLTIFAVLTPIFSVMLYIRLMPAFERNLVKLLSDSNRKKKKSRKIAKLWSKVLCRTTEEQTFFSFSSLMMKQERDLKLKIYPQLGIASIFPFIFLFNDIRMDSYEVAVTGNGFMFVYFSLLMIPNVVHMLKFSSNFKGHWIYRAAPIENEFSIYRSTLKACIVNYFLPVYFLVSAIFIYIFSVRIIPDLLIVLLVAIAMTLFAYVVLNGETYPFSNTHEHSQDISTFKVLGSILFIGIFALVHFFVLKITYGIYVYMILLVIGNVIGWRLVFPRKIKKIQVL</sequence>
<feature type="transmembrane region" description="Helical" evidence="1">
    <location>
        <begin position="62"/>
        <end position="79"/>
    </location>
</feature>
<dbReference type="AlphaFoldDB" id="A0A544TU87"/>
<keyword evidence="1" id="KW-0472">Membrane</keyword>
<feature type="transmembrane region" description="Helical" evidence="1">
    <location>
        <begin position="492"/>
        <end position="512"/>
    </location>
</feature>
<dbReference type="RefSeq" id="WP_142641542.1">
    <property type="nucleotide sequence ID" value="NZ_VDGI01000003.1"/>
</dbReference>
<feature type="transmembrane region" description="Helical" evidence="1">
    <location>
        <begin position="343"/>
        <end position="361"/>
    </location>
</feature>
<keyword evidence="1" id="KW-1133">Transmembrane helix</keyword>
<feature type="transmembrane region" description="Helical" evidence="1">
    <location>
        <begin position="427"/>
        <end position="448"/>
    </location>
</feature>
<reference evidence="2 3" key="1">
    <citation type="submission" date="2019-06" db="EMBL/GenBank/DDBJ databases">
        <title>Psychrobacillus vulpis sp. nov., a new species isolated from feces of a red fox that inhabits in The Tablas de Daimiel Natural Park, Albacete, Spain.</title>
        <authorList>
            <person name="Rodriguez M."/>
            <person name="Reina J.C."/>
            <person name="Bejar V."/>
            <person name="Llamas I."/>
        </authorList>
    </citation>
    <scope>NUCLEOTIDE SEQUENCE [LARGE SCALE GENOMIC DNA]</scope>
    <source>
        <strain evidence="2 3">Z8</strain>
    </source>
</reference>
<feature type="transmembrane region" description="Helical" evidence="1">
    <location>
        <begin position="134"/>
        <end position="158"/>
    </location>
</feature>
<accession>A0A544TU87</accession>
<evidence type="ECO:0000313" key="2">
    <source>
        <dbReference type="EMBL" id="TQR21011.1"/>
    </source>
</evidence>
<feature type="transmembrane region" description="Helical" evidence="1">
    <location>
        <begin position="85"/>
        <end position="113"/>
    </location>
</feature>
<organism evidence="2 3">
    <name type="scientific">Psychrobacillus vulpis</name>
    <dbReference type="NCBI Taxonomy" id="2325572"/>
    <lineage>
        <taxon>Bacteria</taxon>
        <taxon>Bacillati</taxon>
        <taxon>Bacillota</taxon>
        <taxon>Bacilli</taxon>
        <taxon>Bacillales</taxon>
        <taxon>Bacillaceae</taxon>
        <taxon>Psychrobacillus</taxon>
    </lineage>
</organism>
<protein>
    <submittedName>
        <fullName evidence="2">Uncharacterized protein</fullName>
    </submittedName>
</protein>
<proteinExistence type="predicted"/>
<feature type="transmembrane region" description="Helical" evidence="1">
    <location>
        <begin position="373"/>
        <end position="392"/>
    </location>
</feature>
<feature type="transmembrane region" description="Helical" evidence="1">
    <location>
        <begin position="202"/>
        <end position="221"/>
    </location>
</feature>
<evidence type="ECO:0000313" key="3">
    <source>
        <dbReference type="Proteomes" id="UP000316626"/>
    </source>
</evidence>
<comment type="caution">
    <text evidence="2">The sequence shown here is derived from an EMBL/GenBank/DDBJ whole genome shotgun (WGS) entry which is preliminary data.</text>
</comment>
<gene>
    <name evidence="2" type="ORF">FG384_05300</name>
</gene>